<sequence>MTIYTRSYLVEQTTPAAFALSDTRSIVSTIAREFLDLDLDFTDLGGNISWVEPLDTQEARDASRAQVTEYFVYLGDSPEPGKFLGQNGSSPWSGRSLLGSAPVGTNDIFVTSETPRNGYGYATWIRKQTTPAVHVIHDADASVSNVGFVGKDLDLEDLGGYVSWTQPASDADRVLAYSVYLSEDDMGTGRSKIEQDVPLGTDQLLVPADTPRGIFTRFVVYTRSILVEQTTPTAHLLFDTSALPRNLDFLDQDVDRGDLGGNLTWQVTEYVVYLSENAYGKDRLMLANVSWDTYEPLGFILPPTSALPFLRPEDKSSLAEMTTPAALLILDSVAEVDNITLFDRDWIKFGVSKISIACQVKTLVAGSK</sequence>
<protein>
    <submittedName>
        <fullName evidence="1">Uncharacterized protein</fullName>
    </submittedName>
</protein>
<dbReference type="AlphaFoldDB" id="A0AA36IJS9"/>
<accession>A0AA36IJS9</accession>
<proteinExistence type="predicted"/>
<gene>
    <name evidence="1" type="ORF">EVOR1521_LOCUS14792</name>
</gene>
<dbReference type="EMBL" id="CAUJNA010001802">
    <property type="protein sequence ID" value="CAJ1389097.1"/>
    <property type="molecule type" value="Genomic_DNA"/>
</dbReference>
<reference evidence="1" key="1">
    <citation type="submission" date="2023-08" db="EMBL/GenBank/DDBJ databases">
        <authorList>
            <person name="Chen Y."/>
            <person name="Shah S."/>
            <person name="Dougan E. K."/>
            <person name="Thang M."/>
            <person name="Chan C."/>
        </authorList>
    </citation>
    <scope>NUCLEOTIDE SEQUENCE</scope>
</reference>
<evidence type="ECO:0000313" key="1">
    <source>
        <dbReference type="EMBL" id="CAJ1389097.1"/>
    </source>
</evidence>
<organism evidence="1 2">
    <name type="scientific">Effrenium voratum</name>
    <dbReference type="NCBI Taxonomy" id="2562239"/>
    <lineage>
        <taxon>Eukaryota</taxon>
        <taxon>Sar</taxon>
        <taxon>Alveolata</taxon>
        <taxon>Dinophyceae</taxon>
        <taxon>Suessiales</taxon>
        <taxon>Symbiodiniaceae</taxon>
        <taxon>Effrenium</taxon>
    </lineage>
</organism>
<evidence type="ECO:0000313" key="2">
    <source>
        <dbReference type="Proteomes" id="UP001178507"/>
    </source>
</evidence>
<keyword evidence="2" id="KW-1185">Reference proteome</keyword>
<name>A0AA36IJS9_9DINO</name>
<dbReference type="Proteomes" id="UP001178507">
    <property type="component" value="Unassembled WGS sequence"/>
</dbReference>
<comment type="caution">
    <text evidence="1">The sequence shown here is derived from an EMBL/GenBank/DDBJ whole genome shotgun (WGS) entry which is preliminary data.</text>
</comment>